<dbReference type="PANTHER" id="PTHR46015">
    <property type="entry name" value="ZGC:172121"/>
    <property type="match status" value="1"/>
</dbReference>
<comment type="cofactor">
    <cofactor evidence="5">
        <name>Zn(2+)</name>
        <dbReference type="ChEBI" id="CHEBI:29105"/>
    </cofactor>
    <text evidence="5">Binds 1 zinc ion per subunit.</text>
</comment>
<gene>
    <name evidence="8" type="ORF">BDV95DRAFT_607217</name>
</gene>
<evidence type="ECO:0000256" key="5">
    <source>
        <dbReference type="PIRSR" id="PIRSR037505-2"/>
    </source>
</evidence>
<dbReference type="PROSITE" id="PS50970">
    <property type="entry name" value="HCY"/>
    <property type="match status" value="1"/>
</dbReference>
<dbReference type="SUPFAM" id="SSF82282">
    <property type="entry name" value="Homocysteine S-methyltransferase"/>
    <property type="match status" value="1"/>
</dbReference>
<dbReference type="GO" id="GO:0008898">
    <property type="term" value="F:S-adenosylmethionine-homocysteine S-methyltransferase activity"/>
    <property type="evidence" value="ECO:0007669"/>
    <property type="project" value="TreeGrafter"/>
</dbReference>
<dbReference type="InterPro" id="IPR003726">
    <property type="entry name" value="HCY_dom"/>
</dbReference>
<dbReference type="GO" id="GO:0032259">
    <property type="term" value="P:methylation"/>
    <property type="evidence" value="ECO:0007669"/>
    <property type="project" value="UniProtKB-KW"/>
</dbReference>
<dbReference type="InterPro" id="IPR036589">
    <property type="entry name" value="HCY_dom_sf"/>
</dbReference>
<organism evidence="8 9">
    <name type="scientific">Massariosphaeria phaeospora</name>
    <dbReference type="NCBI Taxonomy" id="100035"/>
    <lineage>
        <taxon>Eukaryota</taxon>
        <taxon>Fungi</taxon>
        <taxon>Dikarya</taxon>
        <taxon>Ascomycota</taxon>
        <taxon>Pezizomycotina</taxon>
        <taxon>Dothideomycetes</taxon>
        <taxon>Pleosporomycetidae</taxon>
        <taxon>Pleosporales</taxon>
        <taxon>Pleosporales incertae sedis</taxon>
        <taxon>Massariosphaeria</taxon>
    </lineage>
</organism>
<dbReference type="Pfam" id="PF02574">
    <property type="entry name" value="S-methyl_trans"/>
    <property type="match status" value="1"/>
</dbReference>
<name>A0A7C8IE73_9PLEO</name>
<evidence type="ECO:0000256" key="2">
    <source>
        <dbReference type="ARBA" id="ARBA00022679"/>
    </source>
</evidence>
<dbReference type="Gene3D" id="3.20.20.330">
    <property type="entry name" value="Homocysteine-binding-like domain"/>
    <property type="match status" value="1"/>
</dbReference>
<dbReference type="Proteomes" id="UP000481861">
    <property type="component" value="Unassembled WGS sequence"/>
</dbReference>
<protein>
    <submittedName>
        <fullName evidence="8">Homocysteine S-methyltransferase</fullName>
    </submittedName>
</protein>
<reference evidence="8 9" key="1">
    <citation type="submission" date="2020-01" db="EMBL/GenBank/DDBJ databases">
        <authorList>
            <consortium name="DOE Joint Genome Institute"/>
            <person name="Haridas S."/>
            <person name="Albert R."/>
            <person name="Binder M."/>
            <person name="Bloem J."/>
            <person name="Labutti K."/>
            <person name="Salamov A."/>
            <person name="Andreopoulos B."/>
            <person name="Baker S.E."/>
            <person name="Barry K."/>
            <person name="Bills G."/>
            <person name="Bluhm B.H."/>
            <person name="Cannon C."/>
            <person name="Castanera R."/>
            <person name="Culley D.E."/>
            <person name="Daum C."/>
            <person name="Ezra D."/>
            <person name="Gonzalez J.B."/>
            <person name="Henrissat B."/>
            <person name="Kuo A."/>
            <person name="Liang C."/>
            <person name="Lipzen A."/>
            <person name="Lutzoni F."/>
            <person name="Magnuson J."/>
            <person name="Mondo S."/>
            <person name="Nolan M."/>
            <person name="Ohm R."/>
            <person name="Pangilinan J."/>
            <person name="Park H.-J.H."/>
            <person name="Ramirez L."/>
            <person name="Alfaro M."/>
            <person name="Sun H."/>
            <person name="Tritt A."/>
            <person name="Yoshinaga Y."/>
            <person name="Zwiers L.-H.L."/>
            <person name="Turgeon B.G."/>
            <person name="Goodwin S.B."/>
            <person name="Spatafora J.W."/>
            <person name="Crous P.W."/>
            <person name="Grigoriev I.V."/>
        </authorList>
    </citation>
    <scope>NUCLEOTIDE SEQUENCE [LARGE SCALE GENOMIC DNA]</scope>
    <source>
        <strain evidence="8 9">CBS 611.86</strain>
    </source>
</reference>
<keyword evidence="1 6" id="KW-0489">Methyltransferase</keyword>
<dbReference type="GO" id="GO:0008270">
    <property type="term" value="F:zinc ion binding"/>
    <property type="evidence" value="ECO:0007669"/>
    <property type="project" value="InterPro"/>
</dbReference>
<dbReference type="FunFam" id="3.20.20.330:FF:000002">
    <property type="entry name" value="Homocysteine S-methyltransferase"/>
    <property type="match status" value="1"/>
</dbReference>
<dbReference type="GO" id="GO:0009086">
    <property type="term" value="P:methionine biosynthetic process"/>
    <property type="evidence" value="ECO:0007669"/>
    <property type="project" value="InterPro"/>
</dbReference>
<dbReference type="NCBIfam" id="NF007020">
    <property type="entry name" value="PRK09485.1"/>
    <property type="match status" value="1"/>
</dbReference>
<sequence>MSSPNTTPPSTSKLSLSTLLNATPLTALTFDGGLATHLTTLGAELHPRLWSASCLLTHPSLIHATHLAYYRSGANIATTASYQASPRGLTQYLNLLDSEAHAVVKKSVTLAQEAQKEYLKSLDGQARRGREGKLLVAGSVGPYGAFLADGSEYRGDYTLEKDALEIFHRPRIAALVEAGVDVLACETIPSLRETEALAELLHREFPQTEAWFSFTLRDAEHISDGTLLSRVLEVLDGCENVVAVGVNCVSEEVALDAIRHSVKLTQKPLVVYPNSGEQWDAKERVWHGARTEGVQLAERTRQFWEAGARGIGGCCRTTPDDIRVIAETLHTI</sequence>
<comment type="caution">
    <text evidence="8">The sequence shown here is derived from an EMBL/GenBank/DDBJ whole genome shotgun (WGS) entry which is preliminary data.</text>
</comment>
<keyword evidence="9" id="KW-1185">Reference proteome</keyword>
<evidence type="ECO:0000256" key="3">
    <source>
        <dbReference type="ARBA" id="ARBA00022723"/>
    </source>
</evidence>
<evidence type="ECO:0000256" key="6">
    <source>
        <dbReference type="PROSITE-ProRule" id="PRU00333"/>
    </source>
</evidence>
<keyword evidence="4 5" id="KW-0862">Zinc</keyword>
<dbReference type="InterPro" id="IPR017226">
    <property type="entry name" value="BHMT-like"/>
</dbReference>
<feature type="binding site" evidence="5 6">
    <location>
        <position position="315"/>
    </location>
    <ligand>
        <name>Zn(2+)</name>
        <dbReference type="ChEBI" id="CHEBI:29105"/>
    </ligand>
</feature>
<evidence type="ECO:0000313" key="9">
    <source>
        <dbReference type="Proteomes" id="UP000481861"/>
    </source>
</evidence>
<dbReference type="OrthoDB" id="261426at2759"/>
<dbReference type="InterPro" id="IPR051486">
    <property type="entry name" value="Hcy_S-methyltransferase"/>
</dbReference>
<feature type="binding site" evidence="5 6">
    <location>
        <position position="248"/>
    </location>
    <ligand>
        <name>Zn(2+)</name>
        <dbReference type="ChEBI" id="CHEBI:29105"/>
    </ligand>
</feature>
<evidence type="ECO:0000313" key="8">
    <source>
        <dbReference type="EMBL" id="KAF2870927.1"/>
    </source>
</evidence>
<evidence type="ECO:0000259" key="7">
    <source>
        <dbReference type="PROSITE" id="PS50970"/>
    </source>
</evidence>
<keyword evidence="2 6" id="KW-0808">Transferase</keyword>
<dbReference type="PIRSF" id="PIRSF037505">
    <property type="entry name" value="Betaine_HMT"/>
    <property type="match status" value="1"/>
</dbReference>
<keyword evidence="3 5" id="KW-0479">Metal-binding</keyword>
<evidence type="ECO:0000256" key="1">
    <source>
        <dbReference type="ARBA" id="ARBA00022603"/>
    </source>
</evidence>
<dbReference type="EMBL" id="JAADJZ010000012">
    <property type="protein sequence ID" value="KAF2870927.1"/>
    <property type="molecule type" value="Genomic_DNA"/>
</dbReference>
<evidence type="ECO:0000256" key="4">
    <source>
        <dbReference type="ARBA" id="ARBA00022833"/>
    </source>
</evidence>
<feature type="domain" description="Hcy-binding" evidence="7">
    <location>
        <begin position="16"/>
        <end position="329"/>
    </location>
</feature>
<feature type="binding site" evidence="5 6">
    <location>
        <position position="314"/>
    </location>
    <ligand>
        <name>Zn(2+)</name>
        <dbReference type="ChEBI" id="CHEBI:29105"/>
    </ligand>
</feature>
<accession>A0A7C8IE73</accession>
<dbReference type="GO" id="GO:0033528">
    <property type="term" value="P:S-methylmethionine cycle"/>
    <property type="evidence" value="ECO:0007669"/>
    <property type="project" value="TreeGrafter"/>
</dbReference>
<dbReference type="PANTHER" id="PTHR46015:SF1">
    <property type="entry name" value="HOMOCYSTEINE S-METHYLTRANSFERASE-LIKE ISOFORM 1"/>
    <property type="match status" value="1"/>
</dbReference>
<dbReference type="AlphaFoldDB" id="A0A7C8IE73"/>
<proteinExistence type="predicted"/>